<feature type="region of interest" description="Disordered" evidence="1">
    <location>
        <begin position="241"/>
        <end position="296"/>
    </location>
</feature>
<name>A0A1Y2HIE2_9FUNG</name>
<dbReference type="Proteomes" id="UP000193411">
    <property type="component" value="Unassembled WGS sequence"/>
</dbReference>
<dbReference type="Pfam" id="PF09742">
    <property type="entry name" value="Dymeclin"/>
    <property type="match status" value="1"/>
</dbReference>
<evidence type="ECO:0000313" key="3">
    <source>
        <dbReference type="Proteomes" id="UP000193411"/>
    </source>
</evidence>
<dbReference type="PANTHER" id="PTHR21575:SF12">
    <property type="entry name" value="PROTEIN HID1"/>
    <property type="match status" value="1"/>
</dbReference>
<dbReference type="EMBL" id="MCFL01000034">
    <property type="protein sequence ID" value="ORZ33641.1"/>
    <property type="molecule type" value="Genomic_DNA"/>
</dbReference>
<dbReference type="GO" id="GO:0005797">
    <property type="term" value="C:Golgi medial cisterna"/>
    <property type="evidence" value="ECO:0007669"/>
    <property type="project" value="TreeGrafter"/>
</dbReference>
<comment type="caution">
    <text evidence="2">The sequence shown here is derived from an EMBL/GenBank/DDBJ whole genome shotgun (WGS) entry which is preliminary data.</text>
</comment>
<organism evidence="2 3">
    <name type="scientific">Catenaria anguillulae PL171</name>
    <dbReference type="NCBI Taxonomy" id="765915"/>
    <lineage>
        <taxon>Eukaryota</taxon>
        <taxon>Fungi</taxon>
        <taxon>Fungi incertae sedis</taxon>
        <taxon>Blastocladiomycota</taxon>
        <taxon>Blastocladiomycetes</taxon>
        <taxon>Blastocladiales</taxon>
        <taxon>Catenariaceae</taxon>
        <taxon>Catenaria</taxon>
    </lineage>
</organism>
<dbReference type="AlphaFoldDB" id="A0A1Y2HIE2"/>
<accession>A0A1Y2HIE2</accession>
<feature type="region of interest" description="Disordered" evidence="1">
    <location>
        <begin position="321"/>
        <end position="369"/>
    </location>
</feature>
<gene>
    <name evidence="2" type="ORF">BCR44DRAFT_1437863</name>
</gene>
<reference evidence="2 3" key="1">
    <citation type="submission" date="2016-07" db="EMBL/GenBank/DDBJ databases">
        <title>Pervasive Adenine N6-methylation of Active Genes in Fungi.</title>
        <authorList>
            <consortium name="DOE Joint Genome Institute"/>
            <person name="Mondo S.J."/>
            <person name="Dannebaum R.O."/>
            <person name="Kuo R.C."/>
            <person name="Labutti K."/>
            <person name="Haridas S."/>
            <person name="Kuo A."/>
            <person name="Salamov A."/>
            <person name="Ahrendt S.R."/>
            <person name="Lipzen A."/>
            <person name="Sullivan W."/>
            <person name="Andreopoulos W.B."/>
            <person name="Clum A."/>
            <person name="Lindquist E."/>
            <person name="Daum C."/>
            <person name="Ramamoorthy G.K."/>
            <person name="Gryganskyi A."/>
            <person name="Culley D."/>
            <person name="Magnuson J.K."/>
            <person name="James T.Y."/>
            <person name="O'Malley M.A."/>
            <person name="Stajich J.E."/>
            <person name="Spatafora J.W."/>
            <person name="Visel A."/>
            <person name="Grigoriev I.V."/>
        </authorList>
    </citation>
    <scope>NUCLEOTIDE SEQUENCE [LARGE SCALE GENOMIC DNA]</scope>
    <source>
        <strain evidence="2 3">PL171</strain>
    </source>
</reference>
<feature type="compositionally biased region" description="Low complexity" evidence="1">
    <location>
        <begin position="243"/>
        <end position="259"/>
    </location>
</feature>
<proteinExistence type="predicted"/>
<dbReference type="InterPro" id="IPR026705">
    <property type="entry name" value="Hid-1/Ecm30"/>
</dbReference>
<protein>
    <submittedName>
        <fullName evidence="2">High-temperature-induced dauer-formation protein-domain-containing protein</fullName>
    </submittedName>
</protein>
<evidence type="ECO:0000313" key="2">
    <source>
        <dbReference type="EMBL" id="ORZ33641.1"/>
    </source>
</evidence>
<evidence type="ECO:0000256" key="1">
    <source>
        <dbReference type="SAM" id="MobiDB-lite"/>
    </source>
</evidence>
<keyword evidence="3" id="KW-1185">Reference proteome</keyword>
<dbReference type="GO" id="GO:0000138">
    <property type="term" value="C:Golgi trans cisterna"/>
    <property type="evidence" value="ECO:0007669"/>
    <property type="project" value="TreeGrafter"/>
</dbReference>
<feature type="compositionally biased region" description="Low complexity" evidence="1">
    <location>
        <begin position="325"/>
        <end position="345"/>
    </location>
</feature>
<feature type="compositionally biased region" description="Basic residues" evidence="1">
    <location>
        <begin position="346"/>
        <end position="359"/>
    </location>
</feature>
<dbReference type="PANTHER" id="PTHR21575">
    <property type="entry name" value="PROTEIN HID1"/>
    <property type="match status" value="1"/>
</dbReference>
<sequence>MGNTDSKVAFRQAIFRLQAPDPLPPAGSPDRDAFFSQFWSIPTSADDVFTLLTPADIKRVRDSRPDAFTALFLAVFKQFVALATDQTWSVPAASLVASLASRAGLSSPGGASPLPGVSGSGPTEANRALHMLNCIRLLTRLIPFIFELAAARPDSPLANLLDELIAPAARATSPAGAASNASDAHQGTPLGHVLVFTVVQLMFRPGFTVPSHIPLAPSDDPSVDVNDQLSWDVCQLVGQPIASPSSSTSSRKASVTSQSLMMSPTGKPAPGSRRPSSAVSSSGQQSAGGGGTPANMASNRIEVLRLLLVCLSRSMYLPPPDLGQTPPVSSATSPTSPSPTLTTSPRRQRPRHQHRRHRHPDCPPRHATFSYSEMHRNPILAYLTRRSSGSPIASTTPTTMAMLAAHVLCILTTAGSALTPGATDNRVIGMLAGMSEDSARVLCAALLLPGSTPAVVWFHEVLVLMYVLVQASEAVCAEVDGDEIGDEVVAEVIGVLGENEPPAHLIHILTSLTLKSTSHAAHLTATIHALMTQPAAHLAPLFPSLLHILRRLTYHHPPTHDAAHRLVQLAAVLGQPRYIAKGEHNWKLAVGVFELLEYALCVHESRAVLDWCVAYRVELGAFVWCTLESVEPRVVGKGKGKRKGEAWVPDAAWYANWRAQVVLPHIEHVLTSVSPDPSTPAPAAPAPEPLLSDPSFKLKSLDTLVAELSTFHKDPPPAIAAAVFDDTSSSGSGGALAGVPAVVAWLPGFVWGAVYVRHRPGEGRVGVWAGTCLGCSRCSNSMVEGSASASRVNGSNGAPL</sequence>
<dbReference type="GO" id="GO:0016020">
    <property type="term" value="C:membrane"/>
    <property type="evidence" value="ECO:0007669"/>
    <property type="project" value="TreeGrafter"/>
</dbReference>
<dbReference type="OrthoDB" id="432953at2759"/>
<dbReference type="STRING" id="765915.A0A1Y2HIE2"/>
<feature type="compositionally biased region" description="Low complexity" evidence="1">
    <location>
        <begin position="266"/>
        <end position="285"/>
    </location>
</feature>